<dbReference type="EMBL" id="VORB01000001">
    <property type="protein sequence ID" value="TXC85117.1"/>
    <property type="molecule type" value="Genomic_DNA"/>
</dbReference>
<reference evidence="3 4" key="1">
    <citation type="submission" date="2019-08" db="EMBL/GenBank/DDBJ databases">
        <title>Genome of Luteibaculum oceani JCM 18817.</title>
        <authorList>
            <person name="Bowman J.P."/>
        </authorList>
    </citation>
    <scope>NUCLEOTIDE SEQUENCE [LARGE SCALE GENOMIC DNA]</scope>
    <source>
        <strain evidence="3 4">JCM 18817</strain>
    </source>
</reference>
<gene>
    <name evidence="3" type="ORF">FRX97_00405</name>
</gene>
<feature type="domain" description="Glycosyltransferase 2-like" evidence="2">
    <location>
        <begin position="5"/>
        <end position="123"/>
    </location>
</feature>
<comment type="caution">
    <text evidence="3">The sequence shown here is derived from an EMBL/GenBank/DDBJ whole genome shotgun (WGS) entry which is preliminary data.</text>
</comment>
<dbReference type="InterPro" id="IPR001173">
    <property type="entry name" value="Glyco_trans_2-like"/>
</dbReference>
<organism evidence="3 4">
    <name type="scientific">Luteibaculum oceani</name>
    <dbReference type="NCBI Taxonomy" id="1294296"/>
    <lineage>
        <taxon>Bacteria</taxon>
        <taxon>Pseudomonadati</taxon>
        <taxon>Bacteroidota</taxon>
        <taxon>Flavobacteriia</taxon>
        <taxon>Flavobacteriales</taxon>
        <taxon>Luteibaculaceae</taxon>
        <taxon>Luteibaculum</taxon>
    </lineage>
</organism>
<dbReference type="InterPro" id="IPR029044">
    <property type="entry name" value="Nucleotide-diphossugar_trans"/>
</dbReference>
<comment type="similarity">
    <text evidence="1">Belongs to the glycosyltransferase 2 family. WaaE/KdtX subfamily.</text>
</comment>
<dbReference type="RefSeq" id="WP_147012238.1">
    <property type="nucleotide sequence ID" value="NZ_VORB01000001.1"/>
</dbReference>
<evidence type="ECO:0000313" key="4">
    <source>
        <dbReference type="Proteomes" id="UP000321168"/>
    </source>
</evidence>
<protein>
    <submittedName>
        <fullName evidence="3">Glycosyltransferase family 2 protein</fullName>
    </submittedName>
</protein>
<name>A0A5C6VIY1_9FLAO</name>
<dbReference type="PANTHER" id="PTHR43630">
    <property type="entry name" value="POLY-BETA-1,6-N-ACETYL-D-GLUCOSAMINE SYNTHASE"/>
    <property type="match status" value="1"/>
</dbReference>
<evidence type="ECO:0000256" key="1">
    <source>
        <dbReference type="ARBA" id="ARBA00038494"/>
    </source>
</evidence>
<sequence>MTGISVAIITKNEAANIERCIRSVKNIADEIVVVDSFSTDNTTEIAKSLGAKIIEQEFLGYKEQKNFARDKCSNTWVLSLDADEALSPELEKSIKKANLNSFDAFEMNRLSEFCGKWIRHGSWYPDRKIRLFKNDSGYWGGRNPHDKYILYPGKKLGFLKGDILHYTFQSFEQHEKQIEHFSSISAQALFEKGKKWYPGKPELRATMRFVRNYILKAGFLDGKMGLYIAKKSAGATYKKYVKLKRLIDEKHG</sequence>
<dbReference type="AlphaFoldDB" id="A0A5C6VIY1"/>
<dbReference type="Gene3D" id="3.90.550.10">
    <property type="entry name" value="Spore Coat Polysaccharide Biosynthesis Protein SpsA, Chain A"/>
    <property type="match status" value="1"/>
</dbReference>
<evidence type="ECO:0000259" key="2">
    <source>
        <dbReference type="Pfam" id="PF00535"/>
    </source>
</evidence>
<accession>A0A5C6VIY1</accession>
<proteinExistence type="inferred from homology"/>
<dbReference type="CDD" id="cd02511">
    <property type="entry name" value="Beta4Glucosyltransferase"/>
    <property type="match status" value="1"/>
</dbReference>
<dbReference type="OrthoDB" id="9815923at2"/>
<dbReference type="SUPFAM" id="SSF53448">
    <property type="entry name" value="Nucleotide-diphospho-sugar transferases"/>
    <property type="match status" value="1"/>
</dbReference>
<keyword evidence="4" id="KW-1185">Reference proteome</keyword>
<dbReference type="PANTHER" id="PTHR43630:SF2">
    <property type="entry name" value="GLYCOSYLTRANSFERASE"/>
    <property type="match status" value="1"/>
</dbReference>
<evidence type="ECO:0000313" key="3">
    <source>
        <dbReference type="EMBL" id="TXC85117.1"/>
    </source>
</evidence>
<keyword evidence="3" id="KW-0808">Transferase</keyword>
<dbReference type="GO" id="GO:0016740">
    <property type="term" value="F:transferase activity"/>
    <property type="evidence" value="ECO:0007669"/>
    <property type="project" value="UniProtKB-KW"/>
</dbReference>
<dbReference type="Pfam" id="PF00535">
    <property type="entry name" value="Glycos_transf_2"/>
    <property type="match status" value="1"/>
</dbReference>
<dbReference type="Proteomes" id="UP000321168">
    <property type="component" value="Unassembled WGS sequence"/>
</dbReference>